<sequence>MTAVPPISSAQFFPRASDFSITGPVFNAYLSPPSETVPTSRVPTTHFNGGSRANTASWVESEVYAQNMLLKKQGYPLWKPKSGNLRLPEVYKREGVQIGDIGILTEAGSFDYLFNVCYGAGHPLNEGRVPEGFEPMRDLDDDDIEVFAQEYEPGEFVTSHNNIRGVNIEGDPPVSGVPEEVGAGLSFSSTASKGALLVLPEGGKKADHMQRKKFEKYAAEHARTWYKYIIDGPMAREAHNSSLYLVTGYHKTRAWGVSSFDNAEGSVSMNFIPRRTLGGGLPKYWFRPCNYAASSSGADDVYGSQSGCVFLRGFKIAIRESWLFQTSLTVTDLSRLHADELLPKPAVGWLTMSWQWSNPLQPNSFPKHDLMMDNTDLTCPSGYKVCQLIFRLSSEC</sequence>
<gene>
    <name evidence="1" type="ORF">BT96DRAFT_270308</name>
</gene>
<evidence type="ECO:0000313" key="1">
    <source>
        <dbReference type="EMBL" id="KAE9406298.1"/>
    </source>
</evidence>
<dbReference type="OrthoDB" id="3222453at2759"/>
<dbReference type="Proteomes" id="UP000799118">
    <property type="component" value="Unassembled WGS sequence"/>
</dbReference>
<reference evidence="1" key="1">
    <citation type="journal article" date="2019" name="Environ. Microbiol.">
        <title>Fungal ecological strategies reflected in gene transcription - a case study of two litter decomposers.</title>
        <authorList>
            <person name="Barbi F."/>
            <person name="Kohler A."/>
            <person name="Barry K."/>
            <person name="Baskaran P."/>
            <person name="Daum C."/>
            <person name="Fauchery L."/>
            <person name="Ihrmark K."/>
            <person name="Kuo A."/>
            <person name="LaButti K."/>
            <person name="Lipzen A."/>
            <person name="Morin E."/>
            <person name="Grigoriev I.V."/>
            <person name="Henrissat B."/>
            <person name="Lindahl B."/>
            <person name="Martin F."/>
        </authorList>
    </citation>
    <scope>NUCLEOTIDE SEQUENCE</scope>
    <source>
        <strain evidence="1">JB14</strain>
    </source>
</reference>
<accession>A0A6A4IAH1</accession>
<proteinExistence type="predicted"/>
<evidence type="ECO:0000313" key="2">
    <source>
        <dbReference type="Proteomes" id="UP000799118"/>
    </source>
</evidence>
<keyword evidence="2" id="KW-1185">Reference proteome</keyword>
<organism evidence="1 2">
    <name type="scientific">Gymnopus androsaceus JB14</name>
    <dbReference type="NCBI Taxonomy" id="1447944"/>
    <lineage>
        <taxon>Eukaryota</taxon>
        <taxon>Fungi</taxon>
        <taxon>Dikarya</taxon>
        <taxon>Basidiomycota</taxon>
        <taxon>Agaricomycotina</taxon>
        <taxon>Agaricomycetes</taxon>
        <taxon>Agaricomycetidae</taxon>
        <taxon>Agaricales</taxon>
        <taxon>Marasmiineae</taxon>
        <taxon>Omphalotaceae</taxon>
        <taxon>Gymnopus</taxon>
    </lineage>
</organism>
<name>A0A6A4IAH1_9AGAR</name>
<dbReference type="AlphaFoldDB" id="A0A6A4IAH1"/>
<dbReference type="EMBL" id="ML769403">
    <property type="protein sequence ID" value="KAE9406298.1"/>
    <property type="molecule type" value="Genomic_DNA"/>
</dbReference>
<protein>
    <submittedName>
        <fullName evidence="1">Uncharacterized protein</fullName>
    </submittedName>
</protein>